<evidence type="ECO:0000256" key="3">
    <source>
        <dbReference type="ARBA" id="ARBA00022723"/>
    </source>
</evidence>
<feature type="short sequence motif" description="Q motif" evidence="14">
    <location>
        <begin position="601"/>
        <end position="629"/>
    </location>
</feature>
<evidence type="ECO:0000256" key="4">
    <source>
        <dbReference type="ARBA" id="ARBA00022737"/>
    </source>
</evidence>
<dbReference type="InterPro" id="IPR001878">
    <property type="entry name" value="Znf_CCHC"/>
</dbReference>
<keyword evidence="11" id="KW-0694">RNA-binding</keyword>
<evidence type="ECO:0000259" key="18">
    <source>
        <dbReference type="PROSITE" id="PS51194"/>
    </source>
</evidence>
<keyword evidence="21" id="KW-1185">Reference proteome</keyword>
<evidence type="ECO:0000256" key="15">
    <source>
        <dbReference type="SAM" id="MobiDB-lite"/>
    </source>
</evidence>
<dbReference type="Gene3D" id="3.40.50.300">
    <property type="entry name" value="P-loop containing nucleotide triphosphate hydrolases"/>
    <property type="match status" value="2"/>
</dbReference>
<feature type="compositionally biased region" description="Gly residues" evidence="15">
    <location>
        <begin position="133"/>
        <end position="142"/>
    </location>
</feature>
<keyword evidence="5" id="KW-0547">Nucleotide-binding</keyword>
<dbReference type="PROSITE" id="PS00039">
    <property type="entry name" value="DEAD_ATP_HELICASE"/>
    <property type="match status" value="1"/>
</dbReference>
<dbReference type="GO" id="GO:0003724">
    <property type="term" value="F:RNA helicase activity"/>
    <property type="evidence" value="ECO:0007669"/>
    <property type="project" value="UniProtKB-EC"/>
</dbReference>
<dbReference type="CDD" id="cd18787">
    <property type="entry name" value="SF2_C_DEAD"/>
    <property type="match status" value="1"/>
</dbReference>
<dbReference type="SMART" id="SM00343">
    <property type="entry name" value="ZnF_C2HC"/>
    <property type="match status" value="4"/>
</dbReference>
<dbReference type="GO" id="GO:0005524">
    <property type="term" value="F:ATP binding"/>
    <property type="evidence" value="ECO:0007669"/>
    <property type="project" value="UniProtKB-KW"/>
</dbReference>
<dbReference type="PROSITE" id="PS51192">
    <property type="entry name" value="HELICASE_ATP_BIND_1"/>
    <property type="match status" value="1"/>
</dbReference>
<evidence type="ECO:0000256" key="9">
    <source>
        <dbReference type="ARBA" id="ARBA00022833"/>
    </source>
</evidence>
<feature type="compositionally biased region" description="Polar residues" evidence="15">
    <location>
        <begin position="119"/>
        <end position="131"/>
    </location>
</feature>
<organism evidence="20 21">
    <name type="scientific">Caenorhabditis auriculariae</name>
    <dbReference type="NCBI Taxonomy" id="2777116"/>
    <lineage>
        <taxon>Eukaryota</taxon>
        <taxon>Metazoa</taxon>
        <taxon>Ecdysozoa</taxon>
        <taxon>Nematoda</taxon>
        <taxon>Chromadorea</taxon>
        <taxon>Rhabditida</taxon>
        <taxon>Rhabditina</taxon>
        <taxon>Rhabditomorpha</taxon>
        <taxon>Rhabditoidea</taxon>
        <taxon>Rhabditidae</taxon>
        <taxon>Peloderinae</taxon>
        <taxon>Caenorhabditis</taxon>
    </lineage>
</organism>
<dbReference type="EMBL" id="CAJGYM010000075">
    <property type="protein sequence ID" value="CAD6196598.1"/>
    <property type="molecule type" value="Genomic_DNA"/>
</dbReference>
<feature type="domain" description="DEAD-box RNA helicase Q" evidence="19">
    <location>
        <begin position="601"/>
        <end position="629"/>
    </location>
</feature>
<feature type="compositionally biased region" description="Gly residues" evidence="15">
    <location>
        <begin position="254"/>
        <end position="296"/>
    </location>
</feature>
<dbReference type="FunFam" id="3.40.50.300:FF:000008">
    <property type="entry name" value="ATP-dependent RNA helicase RhlB"/>
    <property type="match status" value="1"/>
</dbReference>
<feature type="domain" description="CCHC-type" evidence="16">
    <location>
        <begin position="509"/>
        <end position="525"/>
    </location>
</feature>
<evidence type="ECO:0000256" key="2">
    <source>
        <dbReference type="ARBA" id="ARBA00012552"/>
    </source>
</evidence>
<evidence type="ECO:0000259" key="17">
    <source>
        <dbReference type="PROSITE" id="PS51192"/>
    </source>
</evidence>
<dbReference type="SMART" id="SM00487">
    <property type="entry name" value="DEXDc"/>
    <property type="match status" value="1"/>
</dbReference>
<dbReference type="InterPro" id="IPR001650">
    <property type="entry name" value="Helicase_C-like"/>
</dbReference>
<dbReference type="SMART" id="SM00490">
    <property type="entry name" value="HELICc"/>
    <property type="match status" value="1"/>
</dbReference>
<evidence type="ECO:0000256" key="5">
    <source>
        <dbReference type="ARBA" id="ARBA00022741"/>
    </source>
</evidence>
<keyword evidence="9" id="KW-0862">Zinc</keyword>
<evidence type="ECO:0000313" key="20">
    <source>
        <dbReference type="EMBL" id="CAD6196598.1"/>
    </source>
</evidence>
<keyword evidence="8" id="KW-0347">Helicase</keyword>
<keyword evidence="3" id="KW-0479">Metal-binding</keyword>
<evidence type="ECO:0000256" key="7">
    <source>
        <dbReference type="ARBA" id="ARBA00022801"/>
    </source>
</evidence>
<dbReference type="Proteomes" id="UP000835052">
    <property type="component" value="Unassembled WGS sequence"/>
</dbReference>
<dbReference type="PROSITE" id="PS50158">
    <property type="entry name" value="ZF_CCHC"/>
    <property type="match status" value="4"/>
</dbReference>
<comment type="catalytic activity">
    <reaction evidence="12">
        <text>ATP + H2O = ADP + phosphate + H(+)</text>
        <dbReference type="Rhea" id="RHEA:13065"/>
        <dbReference type="ChEBI" id="CHEBI:15377"/>
        <dbReference type="ChEBI" id="CHEBI:15378"/>
        <dbReference type="ChEBI" id="CHEBI:30616"/>
        <dbReference type="ChEBI" id="CHEBI:43474"/>
        <dbReference type="ChEBI" id="CHEBI:456216"/>
        <dbReference type="EC" id="3.6.4.13"/>
    </reaction>
</comment>
<keyword evidence="7" id="KW-0378">Hydrolase</keyword>
<keyword evidence="6 13" id="KW-0863">Zinc-finger</keyword>
<comment type="caution">
    <text evidence="20">The sequence shown here is derived from an EMBL/GenBank/DDBJ whole genome shotgun (WGS) entry which is preliminary data.</text>
</comment>
<evidence type="ECO:0000259" key="16">
    <source>
        <dbReference type="PROSITE" id="PS50158"/>
    </source>
</evidence>
<keyword evidence="10" id="KW-0067">ATP-binding</keyword>
<dbReference type="GO" id="GO:0016787">
    <property type="term" value="F:hydrolase activity"/>
    <property type="evidence" value="ECO:0007669"/>
    <property type="project" value="UniProtKB-KW"/>
</dbReference>
<feature type="compositionally biased region" description="Gly residues" evidence="15">
    <location>
        <begin position="334"/>
        <end position="358"/>
    </location>
</feature>
<feature type="domain" description="CCHC-type" evidence="16">
    <location>
        <begin position="530"/>
        <end position="545"/>
    </location>
</feature>
<evidence type="ECO:0000256" key="8">
    <source>
        <dbReference type="ARBA" id="ARBA00022806"/>
    </source>
</evidence>
<name>A0A8S1HJ71_9PELO</name>
<dbReference type="AlphaFoldDB" id="A0A8S1HJ71"/>
<gene>
    <name evidence="20" type="ORF">CAUJ_LOCUS12512</name>
</gene>
<evidence type="ECO:0000256" key="10">
    <source>
        <dbReference type="ARBA" id="ARBA00022840"/>
    </source>
</evidence>
<dbReference type="FunFam" id="3.40.50.300:FF:000657">
    <property type="entry name" value="Probable ATP-dependent RNA helicase DDX41"/>
    <property type="match status" value="1"/>
</dbReference>
<feature type="domain" description="Helicase ATP-binding" evidence="17">
    <location>
        <begin position="632"/>
        <end position="816"/>
    </location>
</feature>
<feature type="region of interest" description="Disordered" evidence="15">
    <location>
        <begin position="442"/>
        <end position="475"/>
    </location>
</feature>
<dbReference type="InterPro" id="IPR011545">
    <property type="entry name" value="DEAD/DEAH_box_helicase_dom"/>
</dbReference>
<feature type="domain" description="CCHC-type" evidence="16">
    <location>
        <begin position="432"/>
        <end position="447"/>
    </location>
</feature>
<sequence>MSVRPLHRAFSKDVTLLDIQNLNRSIHFSFCGAPIYLKELTMSDDGWGTPSAAAPPSFDRKETAPANVGRFPSSDLSSFGAKPAVGGFLSQSNGATNGIGKPSGFGGAGFGRPNDNEANRNFSNGITNKTNEGGFGGLANQGGFGGQASRGGFGGQASAGGLGGQASAGGLGGQVNGGGFGGQANASGLGGQANPGGFGGQGNAGGQANTGGFGGQANSGGFGGQANASGLGGQANAGGFGGLANPGGLGGQTNAGGFGGQANPGGLGGQTNVGGFGGQAHPGGLGGQANGGGFGGNSNASAGAFGQSNEGAGFGKSNSSDEPSKVGPSEGQTNTGGLGNQFGGFGAPSRAGGFGGGAEATANKSESAGGFGSGFGGGSKSGGFGGFGGFPDRRGLDEENGGGGGGRTCHNCKQEGHFSRECPEPRKPQGACFNCQQVGHNSRDCPEPRTQNNGGGNSGFARGATGGFGNEGGGSGFGNGNGFEALGGGGESGGYNRYFRDGGENAPQKCFNCRQEGHRSAECTEQPRGCFNCNEQGHRSSECPQPPKEQDINKPPASTFIPEEDSLEALFKLKIDEGLMFNNFFNAKVEVTPPMSYKTIMSFNDANLPQRVLDNVIHAGYTRTTPVQQHSMALIDAKYDLMACAQTGSGKTAAFLLPIMSDLIQSDELNSAGEGGCYPRCLIVTPTRELADQIYNEGRKFAFNTVITIKPVYGGTQVMYSKNSLQQGSSIIVGTVGRLMHFIEEGIIHLDKVKYVVLDEADRMIDAMGFENEIRKIMEHPTMPSKKLRQMLMFSATYPETVQKVAKDFLKDDYVMIAIDKIGAANKCVLQEFIYCTRGEKKEKFLELLGVDIQNYSTSRECDIYKKKTIVFVSQKKFADTLGGILSQTDIPSITIHGDRLQAQRSDAMRQFRSGAKPVLIATAVAERGLDIKGVDHVINYDLPQSVDDYVHRIGRTGRVGNAGRATSLVTDEDRAILPALRQLLVDAEQIVPDFMDDGTGGCRNGFSGYSVDSQKAANEEEW</sequence>
<feature type="region of interest" description="Disordered" evidence="15">
    <location>
        <begin position="254"/>
        <end position="406"/>
    </location>
</feature>
<keyword evidence="4" id="KW-0677">Repeat</keyword>
<dbReference type="PROSITE" id="PS51194">
    <property type="entry name" value="HELICASE_CTER"/>
    <property type="match status" value="1"/>
</dbReference>
<dbReference type="EC" id="3.6.4.13" evidence="2"/>
<feature type="compositionally biased region" description="Gly residues" evidence="15">
    <location>
        <begin position="453"/>
        <end position="475"/>
    </location>
</feature>
<feature type="region of interest" description="Disordered" evidence="15">
    <location>
        <begin position="104"/>
        <end position="142"/>
    </location>
</feature>
<feature type="region of interest" description="Disordered" evidence="15">
    <location>
        <begin position="186"/>
        <end position="212"/>
    </location>
</feature>
<feature type="domain" description="Helicase C-terminal" evidence="18">
    <location>
        <begin position="857"/>
        <end position="1000"/>
    </location>
</feature>
<feature type="compositionally biased region" description="Low complexity" evidence="15">
    <location>
        <begin position="297"/>
        <end position="309"/>
    </location>
</feature>
<evidence type="ECO:0000256" key="14">
    <source>
        <dbReference type="PROSITE-ProRule" id="PRU00552"/>
    </source>
</evidence>
<dbReference type="GO" id="GO:0008432">
    <property type="term" value="F:JUN kinase binding"/>
    <property type="evidence" value="ECO:0007669"/>
    <property type="project" value="UniProtKB-ARBA"/>
</dbReference>
<feature type="domain" description="CCHC-type" evidence="16">
    <location>
        <begin position="409"/>
        <end position="424"/>
    </location>
</feature>
<dbReference type="InterPro" id="IPR014001">
    <property type="entry name" value="Helicase_ATP-bd"/>
</dbReference>
<dbReference type="Pfam" id="PF00098">
    <property type="entry name" value="zf-CCHC"/>
    <property type="match status" value="4"/>
</dbReference>
<proteinExistence type="inferred from homology"/>
<dbReference type="Pfam" id="PF00271">
    <property type="entry name" value="Helicase_C"/>
    <property type="match status" value="1"/>
</dbReference>
<evidence type="ECO:0000256" key="11">
    <source>
        <dbReference type="ARBA" id="ARBA00022884"/>
    </source>
</evidence>
<dbReference type="SUPFAM" id="SSF52540">
    <property type="entry name" value="P-loop containing nucleoside triphosphate hydrolases"/>
    <property type="match status" value="1"/>
</dbReference>
<dbReference type="PROSITE" id="PS51195">
    <property type="entry name" value="Q_MOTIF"/>
    <property type="match status" value="1"/>
</dbReference>
<evidence type="ECO:0000313" key="21">
    <source>
        <dbReference type="Proteomes" id="UP000835052"/>
    </source>
</evidence>
<evidence type="ECO:0000256" key="13">
    <source>
        <dbReference type="PROSITE-ProRule" id="PRU00047"/>
    </source>
</evidence>
<dbReference type="InterPro" id="IPR000629">
    <property type="entry name" value="RNA-helicase_DEAD-box_CS"/>
</dbReference>
<dbReference type="Gene3D" id="4.10.60.10">
    <property type="entry name" value="Zinc finger, CCHC-type"/>
    <property type="match status" value="3"/>
</dbReference>
<dbReference type="SUPFAM" id="SSF57756">
    <property type="entry name" value="Retrovirus zinc finger-like domains"/>
    <property type="match status" value="2"/>
</dbReference>
<dbReference type="OrthoDB" id="196131at2759"/>
<evidence type="ECO:0000256" key="6">
    <source>
        <dbReference type="ARBA" id="ARBA00022771"/>
    </source>
</evidence>
<evidence type="ECO:0000256" key="1">
    <source>
        <dbReference type="ARBA" id="ARBA00010132"/>
    </source>
</evidence>
<feature type="compositionally biased region" description="Gly residues" evidence="15">
    <location>
        <begin position="369"/>
        <end position="389"/>
    </location>
</feature>
<dbReference type="InterPro" id="IPR036875">
    <property type="entry name" value="Znf_CCHC_sf"/>
</dbReference>
<protein>
    <recommendedName>
        <fullName evidence="2">RNA helicase</fullName>
        <ecNumber evidence="2">3.6.4.13</ecNumber>
    </recommendedName>
</protein>
<accession>A0A8S1HJ71</accession>
<reference evidence="20" key="1">
    <citation type="submission" date="2020-10" db="EMBL/GenBank/DDBJ databases">
        <authorList>
            <person name="Kikuchi T."/>
        </authorList>
    </citation>
    <scope>NUCLEOTIDE SEQUENCE</scope>
    <source>
        <strain evidence="20">NKZ352</strain>
    </source>
</reference>
<dbReference type="InterPro" id="IPR014014">
    <property type="entry name" value="RNA_helicase_DEAD_Q_motif"/>
</dbReference>
<dbReference type="GO" id="GO:0003723">
    <property type="term" value="F:RNA binding"/>
    <property type="evidence" value="ECO:0007669"/>
    <property type="project" value="UniProtKB-KW"/>
</dbReference>
<evidence type="ECO:0000259" key="19">
    <source>
        <dbReference type="PROSITE" id="PS51195"/>
    </source>
</evidence>
<dbReference type="GO" id="GO:0043186">
    <property type="term" value="C:P granule"/>
    <property type="evidence" value="ECO:0007669"/>
    <property type="project" value="UniProtKB-ARBA"/>
</dbReference>
<dbReference type="GO" id="GO:0008270">
    <property type="term" value="F:zinc ion binding"/>
    <property type="evidence" value="ECO:0007669"/>
    <property type="project" value="UniProtKB-KW"/>
</dbReference>
<dbReference type="PANTHER" id="PTHR47958">
    <property type="entry name" value="ATP-DEPENDENT RNA HELICASE DBP3"/>
    <property type="match status" value="1"/>
</dbReference>
<dbReference type="InterPro" id="IPR027417">
    <property type="entry name" value="P-loop_NTPase"/>
</dbReference>
<dbReference type="Pfam" id="PF00270">
    <property type="entry name" value="DEAD"/>
    <property type="match status" value="1"/>
</dbReference>
<comment type="similarity">
    <text evidence="1">Belongs to the DEAD box helicase family. DDX4/VASA subfamily.</text>
</comment>
<evidence type="ECO:0000256" key="12">
    <source>
        <dbReference type="ARBA" id="ARBA00047984"/>
    </source>
</evidence>